<keyword evidence="1" id="KW-0732">Signal</keyword>
<feature type="signal peptide" evidence="1">
    <location>
        <begin position="1"/>
        <end position="22"/>
    </location>
</feature>
<reference evidence="3" key="1">
    <citation type="journal article" date="2019" name="Int. J. Syst. Evol. Microbiol.">
        <title>The Global Catalogue of Microorganisms (GCM) 10K type strain sequencing project: providing services to taxonomists for standard genome sequencing and annotation.</title>
        <authorList>
            <consortium name="The Broad Institute Genomics Platform"/>
            <consortium name="The Broad Institute Genome Sequencing Center for Infectious Disease"/>
            <person name="Wu L."/>
            <person name="Ma J."/>
        </authorList>
    </citation>
    <scope>NUCLEOTIDE SEQUENCE [LARGE SCALE GENOMIC DNA]</scope>
    <source>
        <strain evidence="3">CGMCC 1.10759</strain>
    </source>
</reference>
<feature type="chain" id="PRO_5045613374" evidence="1">
    <location>
        <begin position="23"/>
        <end position="187"/>
    </location>
</feature>
<evidence type="ECO:0000256" key="1">
    <source>
        <dbReference type="SAM" id="SignalP"/>
    </source>
</evidence>
<protein>
    <submittedName>
        <fullName evidence="2">Uncharacterized protein</fullName>
    </submittedName>
</protein>
<dbReference type="Proteomes" id="UP001595904">
    <property type="component" value="Unassembled WGS sequence"/>
</dbReference>
<dbReference type="RefSeq" id="WP_380602632.1">
    <property type="nucleotide sequence ID" value="NZ_JBHSDU010000014.1"/>
</dbReference>
<evidence type="ECO:0000313" key="3">
    <source>
        <dbReference type="Proteomes" id="UP001595904"/>
    </source>
</evidence>
<dbReference type="EMBL" id="JBHSDU010000014">
    <property type="protein sequence ID" value="MFC4312870.1"/>
    <property type="molecule type" value="Genomic_DNA"/>
</dbReference>
<gene>
    <name evidence="2" type="ORF">ACFPN2_27550</name>
</gene>
<keyword evidence="3" id="KW-1185">Reference proteome</keyword>
<name>A0ABV8T1D7_9GAMM</name>
<organism evidence="2 3">
    <name type="scientific">Steroidobacter flavus</name>
    <dbReference type="NCBI Taxonomy" id="1842136"/>
    <lineage>
        <taxon>Bacteria</taxon>
        <taxon>Pseudomonadati</taxon>
        <taxon>Pseudomonadota</taxon>
        <taxon>Gammaproteobacteria</taxon>
        <taxon>Steroidobacterales</taxon>
        <taxon>Steroidobacteraceae</taxon>
        <taxon>Steroidobacter</taxon>
    </lineage>
</organism>
<sequence>MHSFQRPLLAAAILSLPLLVAAHDQGNDDSDRPMTGKGLAPLVEKVKRATAHFKNISTAQNEGWVAATPCVSGPTAGAMGVHFVLPARVGDGQVDGDEPEALIYEPLPNGAMRLVGVEFLVIAADWASKHPGTAPNVDGHLMHYVGEPNRYGLPAFYELHVWAWERNPDGYFSDWNKLVTCNKQAAQ</sequence>
<comment type="caution">
    <text evidence="2">The sequence shown here is derived from an EMBL/GenBank/DDBJ whole genome shotgun (WGS) entry which is preliminary data.</text>
</comment>
<evidence type="ECO:0000313" key="2">
    <source>
        <dbReference type="EMBL" id="MFC4312870.1"/>
    </source>
</evidence>
<proteinExistence type="predicted"/>
<accession>A0ABV8T1D7</accession>